<organism evidence="2 3">
    <name type="scientific">Alsobacter metallidurans</name>
    <dbReference type="NCBI Taxonomy" id="340221"/>
    <lineage>
        <taxon>Bacteria</taxon>
        <taxon>Pseudomonadati</taxon>
        <taxon>Pseudomonadota</taxon>
        <taxon>Alphaproteobacteria</taxon>
        <taxon>Hyphomicrobiales</taxon>
        <taxon>Alsobacteraceae</taxon>
        <taxon>Alsobacter</taxon>
    </lineage>
</organism>
<evidence type="ECO:0000256" key="1">
    <source>
        <dbReference type="SAM" id="MobiDB-lite"/>
    </source>
</evidence>
<reference evidence="2" key="1">
    <citation type="journal article" date="2014" name="Int. J. Syst. Evol. Microbiol.">
        <title>Complete genome sequence of Corynebacterium casei LMG S-19264T (=DSM 44701T), isolated from a smear-ripened cheese.</title>
        <authorList>
            <consortium name="US DOE Joint Genome Institute (JGI-PGF)"/>
            <person name="Walter F."/>
            <person name="Albersmeier A."/>
            <person name="Kalinowski J."/>
            <person name="Ruckert C."/>
        </authorList>
    </citation>
    <scope>NUCLEOTIDE SEQUENCE</scope>
    <source>
        <strain evidence="2">CGMCC 1.12214</strain>
    </source>
</reference>
<name>A0A917MHK5_9HYPH</name>
<evidence type="ECO:0000313" key="3">
    <source>
        <dbReference type="Proteomes" id="UP000603912"/>
    </source>
</evidence>
<evidence type="ECO:0000313" key="2">
    <source>
        <dbReference type="EMBL" id="GGH17399.1"/>
    </source>
</evidence>
<dbReference type="Proteomes" id="UP000603912">
    <property type="component" value="Unassembled WGS sequence"/>
</dbReference>
<gene>
    <name evidence="2" type="ORF">GCM10007036_18810</name>
</gene>
<accession>A0A917MHK5</accession>
<comment type="caution">
    <text evidence="2">The sequence shown here is derived from an EMBL/GenBank/DDBJ whole genome shotgun (WGS) entry which is preliminary data.</text>
</comment>
<feature type="compositionally biased region" description="Basic and acidic residues" evidence="1">
    <location>
        <begin position="44"/>
        <end position="64"/>
    </location>
</feature>
<reference evidence="2" key="2">
    <citation type="submission" date="2020-09" db="EMBL/GenBank/DDBJ databases">
        <authorList>
            <person name="Sun Q."/>
            <person name="Zhou Y."/>
        </authorList>
    </citation>
    <scope>NUCLEOTIDE SEQUENCE</scope>
    <source>
        <strain evidence="2">CGMCC 1.12214</strain>
    </source>
</reference>
<feature type="region of interest" description="Disordered" evidence="1">
    <location>
        <begin position="36"/>
        <end position="64"/>
    </location>
</feature>
<dbReference type="AlphaFoldDB" id="A0A917MHK5"/>
<dbReference type="EMBL" id="BMES01000001">
    <property type="protein sequence ID" value="GGH17399.1"/>
    <property type="molecule type" value="Genomic_DNA"/>
</dbReference>
<proteinExistence type="predicted"/>
<keyword evidence="3" id="KW-1185">Reference proteome</keyword>
<sequence>MKASGDAGPFTRTGERLLMVSGASGAGAVMTAQAAAPAVMQDRTTTDAELNPRRELDRATTPFEREEKDRIRYVLSSTARCGLAQAQL</sequence>
<protein>
    <submittedName>
        <fullName evidence="2">Uncharacterized protein</fullName>
    </submittedName>
</protein>